<dbReference type="EMBL" id="FOBH01000011">
    <property type="protein sequence ID" value="SEL43966.1"/>
    <property type="molecule type" value="Genomic_DNA"/>
</dbReference>
<dbReference type="STRING" id="1233.SAMN05216387_11121"/>
<protein>
    <submittedName>
        <fullName evidence="1">Uncharacterized protein</fullName>
    </submittedName>
</protein>
<proteinExistence type="predicted"/>
<evidence type="ECO:0000313" key="1">
    <source>
        <dbReference type="EMBL" id="SEL43966.1"/>
    </source>
</evidence>
<gene>
    <name evidence="1" type="ORF">SAMN05216387_11121</name>
</gene>
<keyword evidence="2" id="KW-1185">Reference proteome</keyword>
<sequence>MPPCWSQYLFINGYSSLNGLACEVNGTIMLCTRNYTRFTLGFTQSGRDLDRIFGKEFLVSLTISIFLKINGRVFTMVRWAQTVVFLKTQLI</sequence>
<dbReference type="Proteomes" id="UP000198620">
    <property type="component" value="Unassembled WGS sequence"/>
</dbReference>
<dbReference type="AlphaFoldDB" id="A0A1H7Q7X8"/>
<organism evidence="1 2">
    <name type="scientific">Nitrosovibrio tenuis</name>
    <dbReference type="NCBI Taxonomy" id="1233"/>
    <lineage>
        <taxon>Bacteria</taxon>
        <taxon>Pseudomonadati</taxon>
        <taxon>Pseudomonadota</taxon>
        <taxon>Betaproteobacteria</taxon>
        <taxon>Nitrosomonadales</taxon>
        <taxon>Nitrosomonadaceae</taxon>
        <taxon>Nitrosovibrio</taxon>
    </lineage>
</organism>
<evidence type="ECO:0000313" key="2">
    <source>
        <dbReference type="Proteomes" id="UP000198620"/>
    </source>
</evidence>
<accession>A0A1H7Q7X8</accession>
<reference evidence="1 2" key="1">
    <citation type="submission" date="2016-10" db="EMBL/GenBank/DDBJ databases">
        <authorList>
            <person name="de Groot N.N."/>
        </authorList>
    </citation>
    <scope>NUCLEOTIDE SEQUENCE [LARGE SCALE GENOMIC DNA]</scope>
    <source>
        <strain evidence="1 2">Nv1</strain>
    </source>
</reference>
<name>A0A1H7Q7X8_9PROT</name>